<accession>A0AAP8GE37</accession>
<evidence type="ECO:0000313" key="1">
    <source>
        <dbReference type="EMBL" id="PJG35647.1"/>
    </source>
</evidence>
<protein>
    <recommendedName>
        <fullName evidence="3">Nitrate reductase subunit alpha</fullName>
    </recommendedName>
</protein>
<feature type="non-terminal residue" evidence="1">
    <location>
        <position position="1"/>
    </location>
</feature>
<gene>
    <name evidence="1" type="ORF">CGZ54_33025</name>
</gene>
<organism evidence="1 2">
    <name type="scientific">Enterobacter hormaechei</name>
    <dbReference type="NCBI Taxonomy" id="158836"/>
    <lineage>
        <taxon>Bacteria</taxon>
        <taxon>Pseudomonadati</taxon>
        <taxon>Pseudomonadota</taxon>
        <taxon>Gammaproteobacteria</taxon>
        <taxon>Enterobacterales</taxon>
        <taxon>Enterobacteriaceae</taxon>
        <taxon>Enterobacter</taxon>
        <taxon>Enterobacter cloacae complex</taxon>
    </lineage>
</organism>
<dbReference type="AlphaFoldDB" id="A0AAP8GE37"/>
<dbReference type="Gene3D" id="3.40.50.12440">
    <property type="match status" value="1"/>
</dbReference>
<evidence type="ECO:0008006" key="3">
    <source>
        <dbReference type="Google" id="ProtNLM"/>
    </source>
</evidence>
<evidence type="ECO:0000313" key="2">
    <source>
        <dbReference type="Proteomes" id="UP000231328"/>
    </source>
</evidence>
<name>A0AAP8GE37_9ENTR</name>
<sequence>NGTMGQRWEEGKKWNLKLETEDGSKINPTLSMAEGGYELETIQFPYFDSDGDGIFNRPIPTRQVTLANGDKVRIATIFDLMASQYGVRRFDHKLESKGYDDAESKYTPAWQEAISGVKQSVV</sequence>
<comment type="caution">
    <text evidence="1">The sequence shown here is derived from an EMBL/GenBank/DDBJ whole genome shotgun (WGS) entry which is preliminary data.</text>
</comment>
<reference evidence="1 2" key="1">
    <citation type="submission" date="2017-07" db="EMBL/GenBank/DDBJ databases">
        <title>Draft genome sequence of Enterobacter cloacae ST128, a clinical strain coproducing KPC-2 and NDM-1 carbapenemases.</title>
        <authorList>
            <person name="Li X."/>
        </authorList>
    </citation>
    <scope>NUCLEOTIDE SEQUENCE [LARGE SCALE GENOMIC DNA]</scope>
    <source>
        <strain evidence="1 2">HBY</strain>
    </source>
</reference>
<dbReference type="SUPFAM" id="SSF53706">
    <property type="entry name" value="Formate dehydrogenase/DMSO reductase, domains 1-3"/>
    <property type="match status" value="1"/>
</dbReference>
<dbReference type="EMBL" id="NMVR01001128">
    <property type="protein sequence ID" value="PJG35647.1"/>
    <property type="molecule type" value="Genomic_DNA"/>
</dbReference>
<proteinExistence type="predicted"/>
<feature type="non-terminal residue" evidence="1">
    <location>
        <position position="122"/>
    </location>
</feature>
<dbReference type="Proteomes" id="UP000231328">
    <property type="component" value="Unassembled WGS sequence"/>
</dbReference>